<dbReference type="PANTHER" id="PTHR10695:SF46">
    <property type="entry name" value="BIFUNCTIONAL COENZYME A SYNTHASE-RELATED"/>
    <property type="match status" value="1"/>
</dbReference>
<keyword evidence="5 7" id="KW-0808">Transferase</keyword>
<comment type="function">
    <text evidence="5">Catalyzes the phosphorylation of the 3'-hydroxyl group of dephosphocoenzyme A to form coenzyme A.</text>
</comment>
<dbReference type="CDD" id="cd02022">
    <property type="entry name" value="DPCK"/>
    <property type="match status" value="1"/>
</dbReference>
<comment type="pathway">
    <text evidence="5">Cofactor biosynthesis; coenzyme A biosynthesis; CoA from (R)-pantothenate: step 5/5.</text>
</comment>
<dbReference type="NCBIfam" id="TIGR00152">
    <property type="entry name" value="dephospho-CoA kinase"/>
    <property type="match status" value="1"/>
</dbReference>
<evidence type="ECO:0000256" key="3">
    <source>
        <dbReference type="ARBA" id="ARBA00022840"/>
    </source>
</evidence>
<comment type="caution">
    <text evidence="7">The sequence shown here is derived from an EMBL/GenBank/DDBJ whole genome shotgun (WGS) entry which is preliminary data.</text>
</comment>
<evidence type="ECO:0000313" key="8">
    <source>
        <dbReference type="Proteomes" id="UP000798602"/>
    </source>
</evidence>
<evidence type="ECO:0000256" key="5">
    <source>
        <dbReference type="HAMAP-Rule" id="MF_00376"/>
    </source>
</evidence>
<comment type="similarity">
    <text evidence="1 5">Belongs to the CoaE family.</text>
</comment>
<comment type="subcellular location">
    <subcellularLocation>
        <location evidence="5">Cytoplasm</location>
    </subcellularLocation>
</comment>
<dbReference type="PANTHER" id="PTHR10695">
    <property type="entry name" value="DEPHOSPHO-COA KINASE-RELATED"/>
    <property type="match status" value="1"/>
</dbReference>
<name>A0ABW9Z6K1_9FLAO</name>
<organism evidence="7 8">
    <name type="scientific">Flavobacterium ichthyis</name>
    <dbReference type="NCBI Taxonomy" id="2698827"/>
    <lineage>
        <taxon>Bacteria</taxon>
        <taxon>Pseudomonadati</taxon>
        <taxon>Bacteroidota</taxon>
        <taxon>Flavobacteriia</taxon>
        <taxon>Flavobacteriales</taxon>
        <taxon>Flavobacteriaceae</taxon>
        <taxon>Flavobacterium</taxon>
    </lineage>
</organism>
<evidence type="ECO:0000256" key="6">
    <source>
        <dbReference type="NCBIfam" id="TIGR00152"/>
    </source>
</evidence>
<gene>
    <name evidence="5" type="primary">coaE</name>
    <name evidence="7" type="ORF">GV828_03550</name>
</gene>
<keyword evidence="2 5" id="KW-0547">Nucleotide-binding</keyword>
<dbReference type="InterPro" id="IPR001977">
    <property type="entry name" value="Depp_CoAkinase"/>
</dbReference>
<dbReference type="SUPFAM" id="SSF52540">
    <property type="entry name" value="P-loop containing nucleoside triphosphate hydrolases"/>
    <property type="match status" value="1"/>
</dbReference>
<keyword evidence="4 5" id="KW-0173">Coenzyme A biosynthesis</keyword>
<dbReference type="EC" id="2.7.1.24" evidence="5 6"/>
<dbReference type="PROSITE" id="PS51219">
    <property type="entry name" value="DPCK"/>
    <property type="match status" value="1"/>
</dbReference>
<sequence length="191" mass="21870">MTKIIGLTGGIGSGKSTVAKHYASLGIPVYIADDEARELMNKTKIIGKIIDIFGKEIISDGKINRKKLSEIVFQQPPLLEKLNSIIHPEVNLHFKNWVKKHQDFPFVIKEAAILFESGSYKDCDKIIMITAPKNIRIARVMNRDKVSQEAVLRRMKQQWPEEKKIEMSDFVIQNINIQETLRNSERILSLL</sequence>
<dbReference type="InterPro" id="IPR027417">
    <property type="entry name" value="P-loop_NTPase"/>
</dbReference>
<reference evidence="8" key="1">
    <citation type="submission" date="2020-01" db="EMBL/GenBank/DDBJ databases">
        <title>Sphingomonas sp. strain CSW-10.</title>
        <authorList>
            <person name="Chen W.-M."/>
        </authorList>
    </citation>
    <scope>NUCLEOTIDE SEQUENCE [LARGE SCALE GENOMIC DNA]</scope>
    <source>
        <strain evidence="8">NST-5</strain>
    </source>
</reference>
<evidence type="ECO:0000256" key="1">
    <source>
        <dbReference type="ARBA" id="ARBA00009018"/>
    </source>
</evidence>
<evidence type="ECO:0000256" key="2">
    <source>
        <dbReference type="ARBA" id="ARBA00022741"/>
    </source>
</evidence>
<protein>
    <recommendedName>
        <fullName evidence="5 6">Dephospho-CoA kinase</fullName>
        <ecNumber evidence="5 6">2.7.1.24</ecNumber>
    </recommendedName>
    <alternativeName>
        <fullName evidence="5">Dephosphocoenzyme A kinase</fullName>
    </alternativeName>
</protein>
<dbReference type="Gene3D" id="3.40.50.300">
    <property type="entry name" value="P-loop containing nucleotide triphosphate hydrolases"/>
    <property type="match status" value="1"/>
</dbReference>
<keyword evidence="5" id="KW-0963">Cytoplasm</keyword>
<dbReference type="HAMAP" id="MF_00376">
    <property type="entry name" value="Dephospho_CoA_kinase"/>
    <property type="match status" value="1"/>
</dbReference>
<dbReference type="GO" id="GO:0004140">
    <property type="term" value="F:dephospho-CoA kinase activity"/>
    <property type="evidence" value="ECO:0007669"/>
    <property type="project" value="UniProtKB-EC"/>
</dbReference>
<dbReference type="Proteomes" id="UP000798602">
    <property type="component" value="Unassembled WGS sequence"/>
</dbReference>
<keyword evidence="5 7" id="KW-0418">Kinase</keyword>
<accession>A0ABW9Z6K1</accession>
<evidence type="ECO:0000256" key="4">
    <source>
        <dbReference type="ARBA" id="ARBA00022993"/>
    </source>
</evidence>
<dbReference type="RefSeq" id="WP_166536100.1">
    <property type="nucleotide sequence ID" value="NZ_JAABLM010000003.1"/>
</dbReference>
<keyword evidence="8" id="KW-1185">Reference proteome</keyword>
<feature type="binding site" evidence="5">
    <location>
        <begin position="12"/>
        <end position="17"/>
    </location>
    <ligand>
        <name>ATP</name>
        <dbReference type="ChEBI" id="CHEBI:30616"/>
    </ligand>
</feature>
<dbReference type="Pfam" id="PF01121">
    <property type="entry name" value="CoaE"/>
    <property type="match status" value="1"/>
</dbReference>
<dbReference type="EMBL" id="JAABLM010000003">
    <property type="protein sequence ID" value="NBL64274.1"/>
    <property type="molecule type" value="Genomic_DNA"/>
</dbReference>
<evidence type="ECO:0000313" key="7">
    <source>
        <dbReference type="EMBL" id="NBL64274.1"/>
    </source>
</evidence>
<proteinExistence type="inferred from homology"/>
<keyword evidence="3 5" id="KW-0067">ATP-binding</keyword>
<comment type="catalytic activity">
    <reaction evidence="5">
        <text>3'-dephospho-CoA + ATP = ADP + CoA + H(+)</text>
        <dbReference type="Rhea" id="RHEA:18245"/>
        <dbReference type="ChEBI" id="CHEBI:15378"/>
        <dbReference type="ChEBI" id="CHEBI:30616"/>
        <dbReference type="ChEBI" id="CHEBI:57287"/>
        <dbReference type="ChEBI" id="CHEBI:57328"/>
        <dbReference type="ChEBI" id="CHEBI:456216"/>
        <dbReference type="EC" id="2.7.1.24"/>
    </reaction>
</comment>